<evidence type="ECO:0000313" key="1">
    <source>
        <dbReference type="EMBL" id="GAI48837.1"/>
    </source>
</evidence>
<accession>X1NXP7</accession>
<sequence>MDQADYGGYSFSKVHNKILEALDLDIRFQDDQVQDGTNKWGGQIYQPIIDVDTETDIGSAYESVTG</sequence>
<organism evidence="1">
    <name type="scientific">marine sediment metagenome</name>
    <dbReference type="NCBI Taxonomy" id="412755"/>
    <lineage>
        <taxon>unclassified sequences</taxon>
        <taxon>metagenomes</taxon>
        <taxon>ecological metagenomes</taxon>
    </lineage>
</organism>
<protein>
    <submittedName>
        <fullName evidence="1">Uncharacterized protein</fullName>
    </submittedName>
</protein>
<gene>
    <name evidence="1" type="ORF">S06H3_63946</name>
</gene>
<comment type="caution">
    <text evidence="1">The sequence shown here is derived from an EMBL/GenBank/DDBJ whole genome shotgun (WGS) entry which is preliminary data.</text>
</comment>
<name>X1NXP7_9ZZZZ</name>
<proteinExistence type="predicted"/>
<reference evidence="1" key="1">
    <citation type="journal article" date="2014" name="Front. Microbiol.">
        <title>High frequency of phylogenetically diverse reductive dehalogenase-homologous genes in deep subseafloor sedimentary metagenomes.</title>
        <authorList>
            <person name="Kawai M."/>
            <person name="Futagami T."/>
            <person name="Toyoda A."/>
            <person name="Takaki Y."/>
            <person name="Nishi S."/>
            <person name="Hori S."/>
            <person name="Arai W."/>
            <person name="Tsubouchi T."/>
            <person name="Morono Y."/>
            <person name="Uchiyama I."/>
            <person name="Ito T."/>
            <person name="Fujiyama A."/>
            <person name="Inagaki F."/>
            <person name="Takami H."/>
        </authorList>
    </citation>
    <scope>NUCLEOTIDE SEQUENCE</scope>
    <source>
        <strain evidence="1">Expedition CK06-06</strain>
    </source>
</reference>
<dbReference type="AlphaFoldDB" id="X1NXP7"/>
<feature type="non-terminal residue" evidence="1">
    <location>
        <position position="66"/>
    </location>
</feature>
<dbReference type="EMBL" id="BARV01042557">
    <property type="protein sequence ID" value="GAI48837.1"/>
    <property type="molecule type" value="Genomic_DNA"/>
</dbReference>